<evidence type="ECO:0000313" key="2">
    <source>
        <dbReference type="Proteomes" id="UP000075243"/>
    </source>
</evidence>
<dbReference type="AlphaFoldDB" id="A0A151REW6"/>
<sequence length="141" mass="16518">MPQVVNPYIINENIKVSQRPRRQQLQSLLPLVIEVPQYVVKNGPEKPSEEFSTVQKALLPSEQPVPAIISHCRSKSKRAPRNDMNMKRSATLMKIEEKVDEENDFNSMTIEELNWRFEEFIKKFNRQVRLEANRDVLQIAD</sequence>
<organism evidence="1 2">
    <name type="scientific">Cajanus cajan</name>
    <name type="common">Pigeon pea</name>
    <name type="synonym">Cajanus indicus</name>
    <dbReference type="NCBI Taxonomy" id="3821"/>
    <lineage>
        <taxon>Eukaryota</taxon>
        <taxon>Viridiplantae</taxon>
        <taxon>Streptophyta</taxon>
        <taxon>Embryophyta</taxon>
        <taxon>Tracheophyta</taxon>
        <taxon>Spermatophyta</taxon>
        <taxon>Magnoliopsida</taxon>
        <taxon>eudicotyledons</taxon>
        <taxon>Gunneridae</taxon>
        <taxon>Pentapetalae</taxon>
        <taxon>rosids</taxon>
        <taxon>fabids</taxon>
        <taxon>Fabales</taxon>
        <taxon>Fabaceae</taxon>
        <taxon>Papilionoideae</taxon>
        <taxon>50 kb inversion clade</taxon>
        <taxon>NPAAA clade</taxon>
        <taxon>indigoferoid/millettioid clade</taxon>
        <taxon>Phaseoleae</taxon>
        <taxon>Cajanus</taxon>
    </lineage>
</organism>
<dbReference type="EMBL" id="KQ483795">
    <property type="protein sequence ID" value="KYP41096.1"/>
    <property type="molecule type" value="Genomic_DNA"/>
</dbReference>
<dbReference type="PANTHER" id="PTHR35997:SF6">
    <property type="entry name" value="COTTON FIBER PROTEIN"/>
    <property type="match status" value="1"/>
</dbReference>
<dbReference type="PANTHER" id="PTHR35997">
    <property type="entry name" value="COTTON FIBER PROTEIN-RELATED"/>
    <property type="match status" value="1"/>
</dbReference>
<gene>
    <name evidence="1" type="ORF">KK1_037546</name>
</gene>
<keyword evidence="2" id="KW-1185">Reference proteome</keyword>
<proteinExistence type="predicted"/>
<evidence type="ECO:0000313" key="1">
    <source>
        <dbReference type="EMBL" id="KYP41096.1"/>
    </source>
</evidence>
<accession>A0A151REW6</accession>
<name>A0A151REW6_CAJCA</name>
<reference evidence="1" key="1">
    <citation type="journal article" date="2012" name="Nat. Biotechnol.">
        <title>Draft genome sequence of pigeonpea (Cajanus cajan), an orphan legume crop of resource-poor farmers.</title>
        <authorList>
            <person name="Varshney R.K."/>
            <person name="Chen W."/>
            <person name="Li Y."/>
            <person name="Bharti A.K."/>
            <person name="Saxena R.K."/>
            <person name="Schlueter J.A."/>
            <person name="Donoghue M.T."/>
            <person name="Azam S."/>
            <person name="Fan G."/>
            <person name="Whaley A.M."/>
            <person name="Farmer A.D."/>
            <person name="Sheridan J."/>
            <person name="Iwata A."/>
            <person name="Tuteja R."/>
            <person name="Penmetsa R.V."/>
            <person name="Wu W."/>
            <person name="Upadhyaya H.D."/>
            <person name="Yang S.P."/>
            <person name="Shah T."/>
            <person name="Saxena K.B."/>
            <person name="Michael T."/>
            <person name="McCombie W.R."/>
            <person name="Yang B."/>
            <person name="Zhang G."/>
            <person name="Yang H."/>
            <person name="Wang J."/>
            <person name="Spillane C."/>
            <person name="Cook D.R."/>
            <person name="May G.D."/>
            <person name="Xu X."/>
            <person name="Jackson S.A."/>
        </authorList>
    </citation>
    <scope>NUCLEOTIDE SEQUENCE [LARGE SCALE GENOMIC DNA]</scope>
</reference>
<protein>
    <submittedName>
        <fullName evidence="1">Uncharacterized protein</fullName>
    </submittedName>
</protein>
<dbReference type="Proteomes" id="UP000075243">
    <property type="component" value="Unassembled WGS sequence"/>
</dbReference>
<dbReference type="Gramene" id="C.cajan_37668.t">
    <property type="protein sequence ID" value="C.cajan_37668.t.cds1"/>
    <property type="gene ID" value="C.cajan_37668"/>
</dbReference>